<dbReference type="InterPro" id="IPR027417">
    <property type="entry name" value="P-loop_NTPase"/>
</dbReference>
<dbReference type="STRING" id="569365.A0A0D2CQJ8"/>
<dbReference type="VEuPathDB" id="FungiDB:PV07_03815"/>
<dbReference type="SUPFAM" id="SSF52540">
    <property type="entry name" value="P-loop containing nucleoside triphosphate hydrolases"/>
    <property type="match status" value="1"/>
</dbReference>
<dbReference type="Pfam" id="PF24883">
    <property type="entry name" value="NPHP3_N"/>
    <property type="match status" value="1"/>
</dbReference>
<dbReference type="InterPro" id="IPR056693">
    <property type="entry name" value="DUF7791"/>
</dbReference>
<dbReference type="PANTHER" id="PTHR10039:SF5">
    <property type="entry name" value="NACHT DOMAIN-CONTAINING PROTEIN"/>
    <property type="match status" value="1"/>
</dbReference>
<dbReference type="GeneID" id="27343009"/>
<gene>
    <name evidence="5" type="ORF">PV07_03815</name>
</gene>
<dbReference type="Gene3D" id="3.40.50.300">
    <property type="entry name" value="P-loop containing nucleotide triphosphate hydrolases"/>
    <property type="match status" value="1"/>
</dbReference>
<protein>
    <submittedName>
        <fullName evidence="5">Uncharacterized protein</fullName>
    </submittedName>
</protein>
<evidence type="ECO:0000259" key="4">
    <source>
        <dbReference type="Pfam" id="PF25053"/>
    </source>
</evidence>
<dbReference type="PANTHER" id="PTHR10039">
    <property type="entry name" value="AMELOGENIN"/>
    <property type="match status" value="1"/>
</dbReference>
<dbReference type="AlphaFoldDB" id="A0A0D2CQJ8"/>
<accession>A0A0D2CQJ8</accession>
<feature type="domain" description="DUF7791" evidence="4">
    <location>
        <begin position="566"/>
        <end position="685"/>
    </location>
</feature>
<dbReference type="RefSeq" id="XP_016252471.1">
    <property type="nucleotide sequence ID" value="XM_016390569.1"/>
</dbReference>
<name>A0A0D2CQJ8_9EURO</name>
<proteinExistence type="predicted"/>
<organism evidence="5 6">
    <name type="scientific">Cladophialophora immunda</name>
    <dbReference type="NCBI Taxonomy" id="569365"/>
    <lineage>
        <taxon>Eukaryota</taxon>
        <taxon>Fungi</taxon>
        <taxon>Dikarya</taxon>
        <taxon>Ascomycota</taxon>
        <taxon>Pezizomycotina</taxon>
        <taxon>Eurotiomycetes</taxon>
        <taxon>Chaetothyriomycetidae</taxon>
        <taxon>Chaetothyriales</taxon>
        <taxon>Herpotrichiellaceae</taxon>
        <taxon>Cladophialophora</taxon>
    </lineage>
</organism>
<evidence type="ECO:0000256" key="2">
    <source>
        <dbReference type="SAM" id="MobiDB-lite"/>
    </source>
</evidence>
<evidence type="ECO:0000313" key="5">
    <source>
        <dbReference type="EMBL" id="KIW32255.1"/>
    </source>
</evidence>
<dbReference type="OrthoDB" id="443402at2759"/>
<evidence type="ECO:0000313" key="6">
    <source>
        <dbReference type="Proteomes" id="UP000054466"/>
    </source>
</evidence>
<dbReference type="Pfam" id="PF25053">
    <property type="entry name" value="DUF7791"/>
    <property type="match status" value="1"/>
</dbReference>
<keyword evidence="6" id="KW-1185">Reference proteome</keyword>
<dbReference type="HOGENOM" id="CLU_002341_6_0_1"/>
<evidence type="ECO:0000259" key="3">
    <source>
        <dbReference type="Pfam" id="PF24883"/>
    </source>
</evidence>
<keyword evidence="1" id="KW-0677">Repeat</keyword>
<sequence length="1056" mass="120941">MEAVAALSLACNIIQVVDSSFKAVETCIQIYKHGTTIDIEHLSYTSDQLSQSSEALDKAQSVQARAQLSKNDADLIELGKKVHDAAESLSKELNSLKSAPGAGRRAALVKTIALKWRASRIEELKRRLEGLVQVLDNKILVQLSEKLSVTIRNQGDIPKMLDERQEEIARKIAEGTTNVAQLVSLMSDQARAHVTQEHIDTRNRIDTIDKKIDKLVDVQHQKAEFDKFKQSLHFPEINLRQDKIEEAHEKTFEWIFEKQDTSQRWHNFPDWLQNDQPLYWILGKPGSGKSTLMNFLVHDRRTLEGLESSGQPVTILSFFFWEAGVELQKSRVGLLRSLIYQLLEDIDQSKALQVWSDVIQPHIPALPVIWTNKQLLHLLQLIVHAVDQRFCFFLDGLDEFQDDVDGTEAIRSLQDVLNGQNRIKMCISSRPQINLRELYQGCPNLVMQNLTKADIRRYVEDKLLRNPLTVQLGDEHSTQVSRLLNDVGVKAEGVFLWVTLAVQSLLRGIKNEDRWDTLRERLDQLPSGIFDLYTHMWRRMADDYPIYAQEAALYLRIIQQFGPKSLVRMAIMVDDDLHASFSKPAASWRIEQLELKVNYEKTEKRIAACCAGFLEVMRLPSYPRLDEHIKAAKERLEHRTPKIQPDIIERWLDQGLANQTIFVDFVHRTAAEFLNTSAGQELLRARLCTEEELVMQFLRSDLILSFLAPQGPTFDESAWMLFPALSQMEPDTITQYCSELEAICRQLFAWGLWDMHELDPRLLMRGRLGEVDYIKLFFNFCHPQYVMNKLNEDGLANDRDYINELLVWWAYGQLSRFNVIQIGLLLIQLGADPNQILHPKAGLNSLTIWTAVITGVSFRQGNDFRSLVPQLLEAGADPKSGLTCCFEWGQGKSYCQECLEPSISNAFILCKWSVLDMVTEFADEPANVIESTWLNSGAVSTQKQILWFQPPISWRISPNKVLKGRIHLFYSGHGDPPELLFDLNDHTLDDLRELYKGEFRAFSNGLDAIHAAGWTDEEIRTTPGLERLWEELQEADHKGQEGHTEIPVRESNIENA</sequence>
<dbReference type="Proteomes" id="UP000054466">
    <property type="component" value="Unassembled WGS sequence"/>
</dbReference>
<dbReference type="EMBL" id="KN847041">
    <property type="protein sequence ID" value="KIW32255.1"/>
    <property type="molecule type" value="Genomic_DNA"/>
</dbReference>
<reference evidence="5 6" key="1">
    <citation type="submission" date="2015-01" db="EMBL/GenBank/DDBJ databases">
        <title>The Genome Sequence of Cladophialophora immunda CBS83496.</title>
        <authorList>
            <consortium name="The Broad Institute Genomics Platform"/>
            <person name="Cuomo C."/>
            <person name="de Hoog S."/>
            <person name="Gorbushina A."/>
            <person name="Stielow B."/>
            <person name="Teixiera M."/>
            <person name="Abouelleil A."/>
            <person name="Chapman S.B."/>
            <person name="Priest M."/>
            <person name="Young S.K."/>
            <person name="Wortman J."/>
            <person name="Nusbaum C."/>
            <person name="Birren B."/>
        </authorList>
    </citation>
    <scope>NUCLEOTIDE SEQUENCE [LARGE SCALE GENOMIC DNA]</scope>
    <source>
        <strain evidence="5 6">CBS 83496</strain>
    </source>
</reference>
<feature type="domain" description="Nephrocystin 3-like N-terminal" evidence="3">
    <location>
        <begin position="251"/>
        <end position="430"/>
    </location>
</feature>
<feature type="region of interest" description="Disordered" evidence="2">
    <location>
        <begin position="1035"/>
        <end position="1056"/>
    </location>
</feature>
<dbReference type="InterPro" id="IPR056884">
    <property type="entry name" value="NPHP3-like_N"/>
</dbReference>
<evidence type="ECO:0000256" key="1">
    <source>
        <dbReference type="ARBA" id="ARBA00022737"/>
    </source>
</evidence>